<dbReference type="KEGG" id="hse:Hsero_2261"/>
<gene>
    <name evidence="1" type="ordered locus">Hsero_2261</name>
</gene>
<sequence>MQKRRSARLSFSCYPSYTPPDPILGGGSRCLRRPAPSALLLCRIVRLLGLLRAGLRLLARLVLRSSLVHLRLGRAAGAILGGSGSGGSILAAMAVETTLAAGFTGFGRGELVGSALGVGRLAAHAGDLALFLPIHGGEAAITVPRILCICHV</sequence>
<accession>D8IU98</accession>
<organism evidence="1 2">
    <name type="scientific">Herbaspirillum seropedicae (strain SmR1)</name>
    <dbReference type="NCBI Taxonomy" id="757424"/>
    <lineage>
        <taxon>Bacteria</taxon>
        <taxon>Pseudomonadati</taxon>
        <taxon>Pseudomonadota</taxon>
        <taxon>Betaproteobacteria</taxon>
        <taxon>Burkholderiales</taxon>
        <taxon>Oxalobacteraceae</taxon>
        <taxon>Herbaspirillum</taxon>
    </lineage>
</organism>
<dbReference type="Proteomes" id="UP000000329">
    <property type="component" value="Chromosome"/>
</dbReference>
<evidence type="ECO:0000313" key="2">
    <source>
        <dbReference type="Proteomes" id="UP000000329"/>
    </source>
</evidence>
<dbReference type="EMBL" id="CP002039">
    <property type="protein sequence ID" value="ADJ63760.1"/>
    <property type="molecule type" value="Genomic_DNA"/>
</dbReference>
<reference evidence="1 2" key="1">
    <citation type="submission" date="2010-04" db="EMBL/GenBank/DDBJ databases">
        <title>The genome of Herbaspirillum seropedicae SmR1, an endophytic, nitrogen-fixing, plant-growth promoting beta-Proteobacteria.</title>
        <authorList>
            <person name="Pedrosa F.O."/>
            <person name="Monteiro R.A."/>
            <person name="Wassem R."/>
            <person name="Cruz L.M."/>
            <person name="Ayub R.A."/>
            <person name="Colauto N.B."/>
            <person name="Fernandez M.A."/>
            <person name="Fungaro M.H.P."/>
            <person name="Grisard E.C."/>
            <person name="Hungria M."/>
            <person name="Madeira H.M.F."/>
            <person name="Nodari R.O."/>
            <person name="Osaku C.A."/>
            <person name="Petzl-Erler M.L."/>
            <person name="Terenzi H."/>
            <person name="Vieira L.G.E."/>
            <person name="Almeida M.I.M."/>
            <person name="Alves L.R."/>
            <person name="Arantes O.M.N."/>
            <person name="Balsanelli E."/>
            <person name="Barcellos F.G."/>
            <person name="Baura V.A."/>
            <person name="Binde D.R."/>
            <person name="Campo R.J."/>
            <person name="Chubatsu L.S."/>
            <person name="Chueire L.M.O."/>
            <person name="Ciferri R.R."/>
            <person name="Correa L.C."/>
            <person name="da Conceicao Silva J.L."/>
            <person name="Dabul A.N.G."/>
            <person name="Dambros B.P."/>
            <person name="Faoro H."/>
            <person name="Favetti A."/>
            <person name="Friedermann G."/>
            <person name="Furlaneto M.C."/>
            <person name="Gasques L.S."/>
            <person name="Gimenes C.C.T."/>
            <person name="Gioppo N.M.R."/>
            <person name="Glienke-Blanco C."/>
            <person name="Godoy L.P."/>
            <person name="Guerra M.P."/>
            <person name="Karp S."/>
            <person name="Kava-Cordeiro V."/>
            <person name="Margarido V.P."/>
            <person name="Mathioni S.M."/>
            <person name="Menck-Soares M.A."/>
            <person name="Murace N.K."/>
            <person name="Nicolas M.F."/>
            <person name="Oliveira C.E.C."/>
            <person name="Pagnan N.A.B."/>
            <person name="Pamphile J.A."/>
            <person name="Patussi E.V."/>
            <person name="Pereira L.F.P."/>
            <person name="Pereira-Ferrari L."/>
            <person name="Pinto F.G.S."/>
            <person name="Precoma C."/>
            <person name="Prioli A.J."/>
            <person name="Prioli S.M.A.P."/>
            <person name="Raittz R.T."/>
            <person name="Ramos H.J.O."/>
            <person name="Ribeiro E.M.S.F."/>
            <person name="Rigo L.U."/>
            <person name="Rocha C.L.M.S.C."/>
            <person name="Rocha S.N."/>
            <person name="Santos K."/>
            <person name="Satori D."/>
            <person name="Silva A.G."/>
            <person name="Simao R.C.G."/>
            <person name="Soares M.A.M."/>
            <person name="Souza E.M."/>
            <person name="Steffens M.B.R."/>
            <person name="Steindel M."/>
            <person name="Tadra-Sfeir M.Z."/>
            <person name="Takahashi E.K."/>
            <person name="Torres R.A."/>
            <person name="Valle J.S."/>
            <person name="Vernal J.I."/>
            <person name="Vilas-Boas L.A."/>
            <person name="Watanabe M.A.E."/>
            <person name="Weiss V.A."/>
            <person name="Yates M.A."/>
            <person name="Souza E.M."/>
        </authorList>
    </citation>
    <scope>NUCLEOTIDE SEQUENCE [LARGE SCALE GENOMIC DNA]</scope>
    <source>
        <strain evidence="1 2">SmR1</strain>
    </source>
</reference>
<name>D8IU98_HERSS</name>
<evidence type="ECO:0000313" key="1">
    <source>
        <dbReference type="EMBL" id="ADJ63760.1"/>
    </source>
</evidence>
<keyword evidence="2" id="KW-1185">Reference proteome</keyword>
<protein>
    <submittedName>
        <fullName evidence="1">Uncharacterized protein</fullName>
    </submittedName>
</protein>
<proteinExistence type="predicted"/>
<dbReference type="AlphaFoldDB" id="D8IU98"/>
<dbReference type="STRING" id="757424.Hsero_2261"/>
<dbReference type="HOGENOM" id="CLU_1719839_0_0_4"/>